<keyword evidence="2" id="KW-1185">Reference proteome</keyword>
<dbReference type="AlphaFoldDB" id="G7YI80"/>
<protein>
    <submittedName>
        <fullName evidence="1">Uncharacterized protein</fullName>
    </submittedName>
</protein>
<dbReference type="Proteomes" id="UP000008909">
    <property type="component" value="Unassembled WGS sequence"/>
</dbReference>
<reference evidence="1" key="1">
    <citation type="journal article" date="2011" name="Genome Biol.">
        <title>The draft genome of the carcinogenic human liver fluke Clonorchis sinensis.</title>
        <authorList>
            <person name="Wang X."/>
            <person name="Chen W."/>
            <person name="Huang Y."/>
            <person name="Sun J."/>
            <person name="Men J."/>
            <person name="Liu H."/>
            <person name="Luo F."/>
            <person name="Guo L."/>
            <person name="Lv X."/>
            <person name="Deng C."/>
            <person name="Zhou C."/>
            <person name="Fan Y."/>
            <person name="Li X."/>
            <person name="Huang L."/>
            <person name="Hu Y."/>
            <person name="Liang C."/>
            <person name="Hu X."/>
            <person name="Xu J."/>
            <person name="Yu X."/>
        </authorList>
    </citation>
    <scope>NUCLEOTIDE SEQUENCE [LARGE SCALE GENOMIC DNA]</scope>
    <source>
        <strain evidence="1">Henan</strain>
    </source>
</reference>
<sequence>MDRLSCGNAHSLTSRNRSPDSGLINHNDYMILRGNSNHITSFCVEFFQILPSLPYQSSYGFDHPLYRGPTTLCGSVLVDYSQAFGQCFDEALSSAQTKARMCADGVVECDNILDSVIDTSTFNVLTVSEVRTLPEVQLASSKEYSVAVTESTILRHMYVRAIAPRIREQDEILSNRSDYPSDWSSSTHRVWQLEGIRFVIVLEEDLPYYMGARPSAIRYAQRWGRASIQPIFKSGNRHDPNKNPSKQLHMYLMENSGTTGAQLSFNQSILTVTDRKPIQRGTPQLPLRDSDHHSNALELQGLLYLTSAFYRCPLQRTY</sequence>
<name>G7YI80_CLOSI</name>
<organism evidence="1 2">
    <name type="scientific">Clonorchis sinensis</name>
    <name type="common">Chinese liver fluke</name>
    <dbReference type="NCBI Taxonomy" id="79923"/>
    <lineage>
        <taxon>Eukaryota</taxon>
        <taxon>Metazoa</taxon>
        <taxon>Spiralia</taxon>
        <taxon>Lophotrochozoa</taxon>
        <taxon>Platyhelminthes</taxon>
        <taxon>Trematoda</taxon>
        <taxon>Digenea</taxon>
        <taxon>Opisthorchiida</taxon>
        <taxon>Opisthorchiata</taxon>
        <taxon>Opisthorchiidae</taxon>
        <taxon>Clonorchis</taxon>
    </lineage>
</organism>
<proteinExistence type="predicted"/>
<dbReference type="EMBL" id="DF143332">
    <property type="protein sequence ID" value="GAA52663.1"/>
    <property type="molecule type" value="Genomic_DNA"/>
</dbReference>
<gene>
    <name evidence="1" type="ORF">CLF_108544</name>
</gene>
<reference key="2">
    <citation type="submission" date="2011-10" db="EMBL/GenBank/DDBJ databases">
        <title>The genome and transcriptome sequence of Clonorchis sinensis provide insights into the carcinogenic liver fluke.</title>
        <authorList>
            <person name="Wang X."/>
            <person name="Huang Y."/>
            <person name="Chen W."/>
            <person name="Liu H."/>
            <person name="Guo L."/>
            <person name="Chen Y."/>
            <person name="Luo F."/>
            <person name="Zhou W."/>
            <person name="Sun J."/>
            <person name="Mao Q."/>
            <person name="Liang P."/>
            <person name="Zhou C."/>
            <person name="Tian Y."/>
            <person name="Men J."/>
            <person name="Lv X."/>
            <person name="Huang L."/>
            <person name="Zhou J."/>
            <person name="Hu Y."/>
            <person name="Li R."/>
            <person name="Zhang F."/>
            <person name="Lei H."/>
            <person name="Li X."/>
            <person name="Hu X."/>
            <person name="Liang C."/>
            <person name="Xu J."/>
            <person name="Wu Z."/>
            <person name="Yu X."/>
        </authorList>
    </citation>
    <scope>NUCLEOTIDE SEQUENCE</scope>
    <source>
        <strain>Henan</strain>
    </source>
</reference>
<accession>G7YI80</accession>
<evidence type="ECO:0000313" key="1">
    <source>
        <dbReference type="EMBL" id="GAA52663.1"/>
    </source>
</evidence>
<evidence type="ECO:0000313" key="2">
    <source>
        <dbReference type="Proteomes" id="UP000008909"/>
    </source>
</evidence>